<dbReference type="PROSITE" id="PS50893">
    <property type="entry name" value="ABC_TRANSPORTER_2"/>
    <property type="match status" value="1"/>
</dbReference>
<evidence type="ECO:0000256" key="7">
    <source>
        <dbReference type="SAM" id="Phobius"/>
    </source>
</evidence>
<evidence type="ECO:0000259" key="8">
    <source>
        <dbReference type="PROSITE" id="PS50893"/>
    </source>
</evidence>
<gene>
    <name evidence="11" type="ORF">SHALO_2592</name>
</gene>
<dbReference type="GO" id="GO:0016887">
    <property type="term" value="F:ATP hydrolysis activity"/>
    <property type="evidence" value="ECO:0007669"/>
    <property type="project" value="InterPro"/>
</dbReference>
<evidence type="ECO:0000256" key="4">
    <source>
        <dbReference type="ARBA" id="ARBA00022840"/>
    </source>
</evidence>
<reference evidence="12" key="1">
    <citation type="submission" date="2016-08" db="EMBL/GenBank/DDBJ databases">
        <title>Complete genome sequence of the organohalide-respiring Epsilonproteobacterium Sulfurospirillum halorespirans.</title>
        <authorList>
            <person name="Goris T."/>
            <person name="Zimmermann J."/>
            <person name="Schenz B."/>
            <person name="Lemos M."/>
            <person name="Hackermueller J."/>
            <person name="Diekert G."/>
        </authorList>
    </citation>
    <scope>NUCLEOTIDE SEQUENCE [LARGE SCALE GENOMIC DNA]</scope>
    <source>
        <strain>DSM 13726</strain>
        <strain evidence="12">PCE-M2</strain>
    </source>
</reference>
<dbReference type="SUPFAM" id="SSF52540">
    <property type="entry name" value="P-loop containing nucleoside triphosphate hydrolases"/>
    <property type="match status" value="1"/>
</dbReference>
<feature type="transmembrane region" description="Helical" evidence="7">
    <location>
        <begin position="284"/>
        <end position="304"/>
    </location>
</feature>
<dbReference type="InterPro" id="IPR011527">
    <property type="entry name" value="ABC1_TM_dom"/>
</dbReference>
<keyword evidence="12" id="KW-1185">Reference proteome</keyword>
<feature type="transmembrane region" description="Helical" evidence="7">
    <location>
        <begin position="201"/>
        <end position="223"/>
    </location>
</feature>
<dbReference type="SMART" id="SM00382">
    <property type="entry name" value="AAA"/>
    <property type="match status" value="1"/>
</dbReference>
<dbReference type="PANTHER" id="PTHR24221">
    <property type="entry name" value="ATP-BINDING CASSETTE SUB-FAMILY B"/>
    <property type="match status" value="1"/>
</dbReference>
<feature type="domain" description="Peptidase C39" evidence="10">
    <location>
        <begin position="19"/>
        <end position="139"/>
    </location>
</feature>
<dbReference type="Pfam" id="PF00005">
    <property type="entry name" value="ABC_tran"/>
    <property type="match status" value="1"/>
</dbReference>
<dbReference type="InterPro" id="IPR005074">
    <property type="entry name" value="Peptidase_C39"/>
</dbReference>
<sequence>MLFKGKKVQQHDTLVEVPLHKTKDRLLLCFKYILDFYYGDVSFETIQNILAHDHKQVTVDDLRYGSKDFGLEFEEIALSSDMVHSHVFPCIVISDNEEIAILSSFEEETITLLNPLTHEKEYLSMEALQARFTTLLTFFKDIAYKNILTHPEKSKEWFWKHLLDAKSDIIRVGILTVFINLFIILIPMYAMNVYNRVIPNFATETLFVLTLGVGLIFIFDALFKMVRVYILESMGKRIGSVLEEEALKRLLLIQSGHDQLLAGSKANLFREIAQIRDFFMSKSIGTALDLPFVVLTLFVIYLISPMIASMALVCGLIIIGINMVFQITIFSWSKKLFKDGQMKHNYLFETIKGIETLKLTNAITKRLFKWRQLVSFYNFINLKIQMQSNLAMNLSAIVMQLATVLTLVIGVYEIQDKTMTIGALVALGILVGRAMVPIVQISTILSKYKEFKEALESINHFWHLPLETQKSIEIGIQNLKGDIEFNNVSYTYLGSKNPSLQAATFKIKAGEKVGFIGRTGAGKSTVLRLLSGLDVAQSGSIYIDGHEINTIHPVELRSHIGIMPQEPFLFSGTLKENIEIGVNIGKDRLIKLLAMTGLEELVKRSGEGENFQVGENGNRLSVGQRHLVGLARALISDPSIVILDEPTTGMDVGLEKEMVEHLRPMMEDKTLIVITHRFAALDLVDRVLVVNNGRIVADGAKDEILKQLQGKPA</sequence>
<dbReference type="GO" id="GO:0006508">
    <property type="term" value="P:proteolysis"/>
    <property type="evidence" value="ECO:0007669"/>
    <property type="project" value="InterPro"/>
</dbReference>
<dbReference type="InterPro" id="IPR003439">
    <property type="entry name" value="ABC_transporter-like_ATP-bd"/>
</dbReference>
<evidence type="ECO:0000313" key="12">
    <source>
        <dbReference type="Proteomes" id="UP000094609"/>
    </source>
</evidence>
<dbReference type="GO" id="GO:0005524">
    <property type="term" value="F:ATP binding"/>
    <property type="evidence" value="ECO:0007669"/>
    <property type="project" value="UniProtKB-KW"/>
</dbReference>
<dbReference type="InterPro" id="IPR027417">
    <property type="entry name" value="P-loop_NTPase"/>
</dbReference>
<feature type="transmembrane region" description="Helical" evidence="7">
    <location>
        <begin position="390"/>
        <end position="412"/>
    </location>
</feature>
<organism evidence="11 12">
    <name type="scientific">Sulfurospirillum halorespirans DSM 13726</name>
    <dbReference type="NCBI Taxonomy" id="1193502"/>
    <lineage>
        <taxon>Bacteria</taxon>
        <taxon>Pseudomonadati</taxon>
        <taxon>Campylobacterota</taxon>
        <taxon>Epsilonproteobacteria</taxon>
        <taxon>Campylobacterales</taxon>
        <taxon>Sulfurospirillaceae</taxon>
        <taxon>Sulfurospirillum</taxon>
    </lineage>
</organism>
<evidence type="ECO:0000256" key="3">
    <source>
        <dbReference type="ARBA" id="ARBA00022741"/>
    </source>
</evidence>
<evidence type="ECO:0000256" key="2">
    <source>
        <dbReference type="ARBA" id="ARBA00022692"/>
    </source>
</evidence>
<evidence type="ECO:0000256" key="6">
    <source>
        <dbReference type="ARBA" id="ARBA00023136"/>
    </source>
</evidence>
<evidence type="ECO:0000259" key="10">
    <source>
        <dbReference type="PROSITE" id="PS50990"/>
    </source>
</evidence>
<dbReference type="EMBL" id="CP017111">
    <property type="protein sequence ID" value="AOO66351.1"/>
    <property type="molecule type" value="Genomic_DNA"/>
</dbReference>
<feature type="transmembrane region" description="Helical" evidence="7">
    <location>
        <begin position="169"/>
        <end position="189"/>
    </location>
</feature>
<protein>
    <submittedName>
        <fullName evidence="11">ABC transporter</fullName>
    </submittedName>
</protein>
<dbReference type="InterPro" id="IPR036640">
    <property type="entry name" value="ABC1_TM_sf"/>
</dbReference>
<keyword evidence="6 7" id="KW-0472">Membrane</keyword>
<dbReference type="Proteomes" id="UP000094609">
    <property type="component" value="Chromosome"/>
</dbReference>
<feature type="domain" description="ABC transmembrane type-1" evidence="9">
    <location>
        <begin position="172"/>
        <end position="450"/>
    </location>
</feature>
<dbReference type="PANTHER" id="PTHR24221:SF248">
    <property type="entry name" value="ABC TRANSPORTER TRANSMEMBRANE REGION"/>
    <property type="match status" value="1"/>
</dbReference>
<keyword evidence="2 7" id="KW-0812">Transmembrane</keyword>
<dbReference type="Gene3D" id="3.90.70.10">
    <property type="entry name" value="Cysteine proteinases"/>
    <property type="match status" value="1"/>
</dbReference>
<dbReference type="Gene3D" id="1.20.1560.10">
    <property type="entry name" value="ABC transporter type 1, transmembrane domain"/>
    <property type="match status" value="1"/>
</dbReference>
<dbReference type="GO" id="GO:0005886">
    <property type="term" value="C:plasma membrane"/>
    <property type="evidence" value="ECO:0007669"/>
    <property type="project" value="UniProtKB-SubCell"/>
</dbReference>
<proteinExistence type="predicted"/>
<dbReference type="PROSITE" id="PS50990">
    <property type="entry name" value="PEPTIDASE_C39"/>
    <property type="match status" value="1"/>
</dbReference>
<dbReference type="SUPFAM" id="SSF90123">
    <property type="entry name" value="ABC transporter transmembrane region"/>
    <property type="match status" value="1"/>
</dbReference>
<evidence type="ECO:0000256" key="5">
    <source>
        <dbReference type="ARBA" id="ARBA00022989"/>
    </source>
</evidence>
<dbReference type="InterPro" id="IPR039421">
    <property type="entry name" value="Type_1_exporter"/>
</dbReference>
<dbReference type="GO" id="GO:0034040">
    <property type="term" value="F:ATPase-coupled lipid transmembrane transporter activity"/>
    <property type="evidence" value="ECO:0007669"/>
    <property type="project" value="TreeGrafter"/>
</dbReference>
<dbReference type="AlphaFoldDB" id="A0A1D7TMY2"/>
<dbReference type="GO" id="GO:0140359">
    <property type="term" value="F:ABC-type transporter activity"/>
    <property type="evidence" value="ECO:0007669"/>
    <property type="project" value="InterPro"/>
</dbReference>
<comment type="subcellular location">
    <subcellularLocation>
        <location evidence="1">Cell membrane</location>
        <topology evidence="1">Multi-pass membrane protein</topology>
    </subcellularLocation>
</comment>
<feature type="transmembrane region" description="Helical" evidence="7">
    <location>
        <begin position="418"/>
        <end position="439"/>
    </location>
</feature>
<keyword evidence="5 7" id="KW-1133">Transmembrane helix</keyword>
<evidence type="ECO:0000256" key="1">
    <source>
        <dbReference type="ARBA" id="ARBA00004651"/>
    </source>
</evidence>
<dbReference type="Pfam" id="PF00664">
    <property type="entry name" value="ABC_membrane"/>
    <property type="match status" value="1"/>
</dbReference>
<dbReference type="STRING" id="1193502.SHALO_2592"/>
<dbReference type="PROSITE" id="PS50929">
    <property type="entry name" value="ABC_TM1F"/>
    <property type="match status" value="1"/>
</dbReference>
<feature type="domain" description="ABC transporter" evidence="8">
    <location>
        <begin position="483"/>
        <end position="713"/>
    </location>
</feature>
<feature type="transmembrane region" description="Helical" evidence="7">
    <location>
        <begin position="310"/>
        <end position="333"/>
    </location>
</feature>
<keyword evidence="3" id="KW-0547">Nucleotide-binding</keyword>
<dbReference type="Pfam" id="PF03412">
    <property type="entry name" value="Peptidase_C39"/>
    <property type="match status" value="1"/>
</dbReference>
<name>A0A1D7TMY2_9BACT</name>
<evidence type="ECO:0000313" key="11">
    <source>
        <dbReference type="EMBL" id="AOO66351.1"/>
    </source>
</evidence>
<accession>A0A1D7TMY2</accession>
<dbReference type="GO" id="GO:0008233">
    <property type="term" value="F:peptidase activity"/>
    <property type="evidence" value="ECO:0007669"/>
    <property type="project" value="InterPro"/>
</dbReference>
<dbReference type="PATRIC" id="fig|1193502.14.peg.2625"/>
<keyword evidence="4" id="KW-0067">ATP-binding</keyword>
<dbReference type="KEGG" id="shal:SHALO_2592"/>
<dbReference type="Gene3D" id="3.40.50.300">
    <property type="entry name" value="P-loop containing nucleotide triphosphate hydrolases"/>
    <property type="match status" value="1"/>
</dbReference>
<dbReference type="InterPro" id="IPR003593">
    <property type="entry name" value="AAA+_ATPase"/>
</dbReference>
<evidence type="ECO:0000259" key="9">
    <source>
        <dbReference type="PROSITE" id="PS50929"/>
    </source>
</evidence>